<reference evidence="2 3" key="1">
    <citation type="submission" date="2016-11" db="EMBL/GenBank/DDBJ databases">
        <authorList>
            <person name="Jaros S."/>
            <person name="Januszkiewicz K."/>
            <person name="Wedrychowicz H."/>
        </authorList>
    </citation>
    <scope>NUCLEOTIDE SEQUENCE [LARGE SCALE GENOMIC DNA]</scope>
    <source>
        <strain evidence="2 3">DSM 784</strain>
    </source>
</reference>
<dbReference type="STRING" id="1004.SAMN05661012_00354"/>
<evidence type="ECO:0000256" key="1">
    <source>
        <dbReference type="SAM" id="Phobius"/>
    </source>
</evidence>
<feature type="transmembrane region" description="Helical" evidence="1">
    <location>
        <begin position="12"/>
        <end position="32"/>
    </location>
</feature>
<keyword evidence="1" id="KW-1133">Transmembrane helix</keyword>
<keyword evidence="1" id="KW-0812">Transmembrane</keyword>
<protein>
    <submittedName>
        <fullName evidence="2">Uncharacterized protein</fullName>
    </submittedName>
</protein>
<accession>A0A1K1M0M0</accession>
<dbReference type="EMBL" id="FPIZ01000001">
    <property type="protein sequence ID" value="SFW16683.1"/>
    <property type="molecule type" value="Genomic_DNA"/>
</dbReference>
<proteinExistence type="predicted"/>
<evidence type="ECO:0000313" key="2">
    <source>
        <dbReference type="EMBL" id="SFW16683.1"/>
    </source>
</evidence>
<keyword evidence="1" id="KW-0472">Membrane</keyword>
<gene>
    <name evidence="2" type="ORF">SAMN05661012_00354</name>
</gene>
<organism evidence="2 3">
    <name type="scientific">Chitinophaga sancti</name>
    <dbReference type="NCBI Taxonomy" id="1004"/>
    <lineage>
        <taxon>Bacteria</taxon>
        <taxon>Pseudomonadati</taxon>
        <taxon>Bacteroidota</taxon>
        <taxon>Chitinophagia</taxon>
        <taxon>Chitinophagales</taxon>
        <taxon>Chitinophagaceae</taxon>
        <taxon>Chitinophaga</taxon>
    </lineage>
</organism>
<dbReference type="Proteomes" id="UP000183788">
    <property type="component" value="Unassembled WGS sequence"/>
</dbReference>
<name>A0A1K1M0M0_9BACT</name>
<sequence>MDEKPVSFPAPALSEVVKILGVAMVFVLAQLAERLAGNEA</sequence>
<dbReference type="AlphaFoldDB" id="A0A1K1M0M0"/>
<evidence type="ECO:0000313" key="3">
    <source>
        <dbReference type="Proteomes" id="UP000183788"/>
    </source>
</evidence>